<gene>
    <name evidence="1" type="ORF">MSG28_007655</name>
</gene>
<evidence type="ECO:0000313" key="2">
    <source>
        <dbReference type="Proteomes" id="UP001064048"/>
    </source>
</evidence>
<comment type="caution">
    <text evidence="1">The sequence shown here is derived from an EMBL/GenBank/DDBJ whole genome shotgun (WGS) entry which is preliminary data.</text>
</comment>
<accession>A0ACC0JYN1</accession>
<name>A0ACC0JYN1_CHOFU</name>
<reference evidence="1 2" key="1">
    <citation type="journal article" date="2022" name="Genome Biol. Evol.">
        <title>The Spruce Budworm Genome: Reconstructing the Evolutionary History of Antifreeze Proteins.</title>
        <authorList>
            <person name="Beliveau C."/>
            <person name="Gagne P."/>
            <person name="Picq S."/>
            <person name="Vernygora O."/>
            <person name="Keeling C.I."/>
            <person name="Pinkney K."/>
            <person name="Doucet D."/>
            <person name="Wen F."/>
            <person name="Johnston J.S."/>
            <person name="Maaroufi H."/>
            <person name="Boyle B."/>
            <person name="Laroche J."/>
            <person name="Dewar K."/>
            <person name="Juretic N."/>
            <person name="Blackburn G."/>
            <person name="Nisole A."/>
            <person name="Brunet B."/>
            <person name="Brandao M."/>
            <person name="Lumley L."/>
            <person name="Duan J."/>
            <person name="Quan G."/>
            <person name="Lucarotti C.J."/>
            <person name="Roe A.D."/>
            <person name="Sperling F.A.H."/>
            <person name="Levesque R.C."/>
            <person name="Cusson M."/>
        </authorList>
    </citation>
    <scope>NUCLEOTIDE SEQUENCE [LARGE SCALE GENOMIC DNA]</scope>
    <source>
        <strain evidence="1">Glfc:IPQL:Cfum</strain>
    </source>
</reference>
<evidence type="ECO:0000313" key="1">
    <source>
        <dbReference type="EMBL" id="KAI8429100.1"/>
    </source>
</evidence>
<dbReference type="EMBL" id="CM046112">
    <property type="protein sequence ID" value="KAI8429100.1"/>
    <property type="molecule type" value="Genomic_DNA"/>
</dbReference>
<organism evidence="1 2">
    <name type="scientific">Choristoneura fumiferana</name>
    <name type="common">Spruce budworm moth</name>
    <name type="synonym">Archips fumiferana</name>
    <dbReference type="NCBI Taxonomy" id="7141"/>
    <lineage>
        <taxon>Eukaryota</taxon>
        <taxon>Metazoa</taxon>
        <taxon>Ecdysozoa</taxon>
        <taxon>Arthropoda</taxon>
        <taxon>Hexapoda</taxon>
        <taxon>Insecta</taxon>
        <taxon>Pterygota</taxon>
        <taxon>Neoptera</taxon>
        <taxon>Endopterygota</taxon>
        <taxon>Lepidoptera</taxon>
        <taxon>Glossata</taxon>
        <taxon>Ditrysia</taxon>
        <taxon>Tortricoidea</taxon>
        <taxon>Tortricidae</taxon>
        <taxon>Tortricinae</taxon>
        <taxon>Choristoneura</taxon>
    </lineage>
</organism>
<sequence>MFTKVLAAAAIVTVALCQDHHHSHSYSTVIQHEAPKKVEYHVPSHTTYEFPSHQESLSNQVTNSKKYTLPTAEEVEHLPPPVVRTFIPSEPAPVHQNQEPPVPVQKYFTPVNFQAKPIQPPLVQYQPLPVFQQSAPVQHQPAPIVHQSFSIQQQPIVTYESAPVYHQAAPIHHETPVHHEVQQSHHQEEHHEHGYYYAHPKYEFEYKVQDPHTGDNKYQHESRDGDVVKGVYSLHEADGSFHRGSERRRIEMFAKALILAIAVGTTYCQEHHYAHKTLVRPEQPQEYTHHASEHASHQEPAPIYEIQYQTAPESHEQAISSQSVQHEPAEHEIKHAAPTYQYVQAQQEQHEPVHFHHGVSLQSLHKHAAATRFAPQKYQSHHEPSHYESHYSQEALNHHHAPQQHQAHHQAHSEESHEEPIDYYAHPKYQYEYKVEDPHTGDNKYQHEVRDGDVVKGVYSLLEADGSIRTIVILAVALAAVCAQEHHGHKNEHGHAFSSQSFVLHQVHHDHHEQHAAPAHHASEHHSAPVHHEAQAHHSAPSHHEHVISVHHPQHSEHHSSHEQHSAPAYHHEAPAYHHEAPAYHHEAPAYHHEAPAYHHEAPAYHHEAPAHHEHVVSVHHAAPEHHSAPAHHEQVVSVHHAAPAHHSTPAHGDQHHKEEHHEYYGHPKYEFAYKVEDPHTGDRKSQHESRDGDVVKGVYSLHEADGSVRTVEYNSDKHSGFNAYVKHSEPIKHIQPEHHHHH</sequence>
<dbReference type="Proteomes" id="UP001064048">
    <property type="component" value="Chromosome 12"/>
</dbReference>
<protein>
    <submittedName>
        <fullName evidence="1">Uncharacterized protein</fullName>
    </submittedName>
</protein>
<proteinExistence type="predicted"/>
<keyword evidence="2" id="KW-1185">Reference proteome</keyword>